<dbReference type="STRING" id="870435.A0A0C3JD83"/>
<proteinExistence type="predicted"/>
<reference evidence="3" key="2">
    <citation type="submission" date="2015-01" db="EMBL/GenBank/DDBJ databases">
        <title>Evolutionary Origins and Diversification of the Mycorrhizal Mutualists.</title>
        <authorList>
            <consortium name="DOE Joint Genome Institute"/>
            <consortium name="Mycorrhizal Genomics Consortium"/>
            <person name="Kohler A."/>
            <person name="Kuo A."/>
            <person name="Nagy L.G."/>
            <person name="Floudas D."/>
            <person name="Copeland A."/>
            <person name="Barry K.W."/>
            <person name="Cichocki N."/>
            <person name="Veneault-Fourrey C."/>
            <person name="LaButti K."/>
            <person name="Lindquist E.A."/>
            <person name="Lipzen A."/>
            <person name="Lundell T."/>
            <person name="Morin E."/>
            <person name="Murat C."/>
            <person name="Riley R."/>
            <person name="Ohm R."/>
            <person name="Sun H."/>
            <person name="Tunlid A."/>
            <person name="Henrissat B."/>
            <person name="Grigoriev I.V."/>
            <person name="Hibbett D.S."/>
            <person name="Martin F."/>
        </authorList>
    </citation>
    <scope>NUCLEOTIDE SEQUENCE [LARGE SCALE GENOMIC DNA]</scope>
    <source>
        <strain evidence="3">Marx 270</strain>
    </source>
</reference>
<evidence type="ECO:0000313" key="2">
    <source>
        <dbReference type="EMBL" id="KIO07038.1"/>
    </source>
</evidence>
<feature type="compositionally biased region" description="Pro residues" evidence="1">
    <location>
        <begin position="49"/>
        <end position="70"/>
    </location>
</feature>
<dbReference type="OrthoDB" id="2665632at2759"/>
<dbReference type="Proteomes" id="UP000054217">
    <property type="component" value="Unassembled WGS sequence"/>
</dbReference>
<protein>
    <submittedName>
        <fullName evidence="2">Uncharacterized protein</fullName>
    </submittedName>
</protein>
<evidence type="ECO:0000256" key="1">
    <source>
        <dbReference type="SAM" id="MobiDB-lite"/>
    </source>
</evidence>
<feature type="region of interest" description="Disordered" evidence="1">
    <location>
        <begin position="379"/>
        <end position="413"/>
    </location>
</feature>
<keyword evidence="3" id="KW-1185">Reference proteome</keyword>
<feature type="region of interest" description="Disordered" evidence="1">
    <location>
        <begin position="1"/>
        <end position="77"/>
    </location>
</feature>
<dbReference type="HOGENOM" id="CLU_039751_1_0_1"/>
<evidence type="ECO:0000313" key="3">
    <source>
        <dbReference type="Proteomes" id="UP000054217"/>
    </source>
</evidence>
<accession>A0A0C3JD83</accession>
<dbReference type="InParanoid" id="A0A0C3JD83"/>
<name>A0A0C3JD83_PISTI</name>
<reference evidence="2 3" key="1">
    <citation type="submission" date="2014-04" db="EMBL/GenBank/DDBJ databases">
        <authorList>
            <consortium name="DOE Joint Genome Institute"/>
            <person name="Kuo A."/>
            <person name="Kohler A."/>
            <person name="Costa M.D."/>
            <person name="Nagy L.G."/>
            <person name="Floudas D."/>
            <person name="Copeland A."/>
            <person name="Barry K.W."/>
            <person name="Cichocki N."/>
            <person name="Veneault-Fourrey C."/>
            <person name="LaButti K."/>
            <person name="Lindquist E.A."/>
            <person name="Lipzen A."/>
            <person name="Lundell T."/>
            <person name="Morin E."/>
            <person name="Murat C."/>
            <person name="Sun H."/>
            <person name="Tunlid A."/>
            <person name="Henrissat B."/>
            <person name="Grigoriev I.V."/>
            <person name="Hibbett D.S."/>
            <person name="Martin F."/>
            <person name="Nordberg H.P."/>
            <person name="Cantor M.N."/>
            <person name="Hua S.X."/>
        </authorList>
    </citation>
    <scope>NUCLEOTIDE SEQUENCE [LARGE SCALE GENOMIC DNA]</scope>
    <source>
        <strain evidence="2 3">Marx 270</strain>
    </source>
</reference>
<dbReference type="AlphaFoldDB" id="A0A0C3JD83"/>
<sequence length="413" mass="45647">MSDHYITTESRENKRPRTPSHSGTSRAPKRPQPPALNHEPSAPPDTMTLPPPVESSPQPAVPPPLLPNTTPPVVLTEPLLPTPQAQIAVPATEITPRPPNGFPVPQLCDQVTRGLDETLLTAWSNKPGPKAWIRPWRAKFEPDAEATWSKLKTLVQRVIGQEASTTLVISTPQEDGTFTTERSPPPWHFLVSGLSQDATTFLVNLQVISTPEITAFTLPFVQPTPTYICTLENFTLPDSPESNTIVASVVKQAIQSDDVIPEFIRGLDPDPDVLPTLINSIHVTSLRIANNITRKQTLWNVYCSYNPAFMTLDKHFLWRCLIRNLRFRSEDHGMGVVRLGEKQFRCVGCKSLDHPTGLCPFPSIPGWLGPKPQLTDSIPNQIAPTPRPIRGRNATRGGRGTPRGRAPRGGHRY</sequence>
<dbReference type="EMBL" id="KN831961">
    <property type="protein sequence ID" value="KIO07038.1"/>
    <property type="molecule type" value="Genomic_DNA"/>
</dbReference>
<organism evidence="2 3">
    <name type="scientific">Pisolithus tinctorius Marx 270</name>
    <dbReference type="NCBI Taxonomy" id="870435"/>
    <lineage>
        <taxon>Eukaryota</taxon>
        <taxon>Fungi</taxon>
        <taxon>Dikarya</taxon>
        <taxon>Basidiomycota</taxon>
        <taxon>Agaricomycotina</taxon>
        <taxon>Agaricomycetes</taxon>
        <taxon>Agaricomycetidae</taxon>
        <taxon>Boletales</taxon>
        <taxon>Sclerodermatineae</taxon>
        <taxon>Pisolithaceae</taxon>
        <taxon>Pisolithus</taxon>
    </lineage>
</organism>
<gene>
    <name evidence="2" type="ORF">M404DRAFT_942408</name>
</gene>